<keyword evidence="2" id="KW-1185">Reference proteome</keyword>
<accession>A0A544TFT8</accession>
<name>A0A544TFT8_9BACI</name>
<protein>
    <submittedName>
        <fullName evidence="1">Uncharacterized protein</fullName>
    </submittedName>
</protein>
<reference evidence="1 2" key="1">
    <citation type="submission" date="2019-06" db="EMBL/GenBank/DDBJ databases">
        <title>Psychrobacillus vulpis sp. nov., a new species isolated from feces of a red fox that inhabits in The Tablas de Daimiel Natural Park, Albacete, Spain.</title>
        <authorList>
            <person name="Rodriguez M."/>
            <person name="Reina J.C."/>
            <person name="Bejar V."/>
            <person name="Llamas I."/>
        </authorList>
    </citation>
    <scope>NUCLEOTIDE SEQUENCE [LARGE SCALE GENOMIC DNA]</scope>
    <source>
        <strain evidence="1 2">Z8</strain>
    </source>
</reference>
<organism evidence="1 2">
    <name type="scientific">Psychrobacillus vulpis</name>
    <dbReference type="NCBI Taxonomy" id="2325572"/>
    <lineage>
        <taxon>Bacteria</taxon>
        <taxon>Bacillati</taxon>
        <taxon>Bacillota</taxon>
        <taxon>Bacilli</taxon>
        <taxon>Bacillales</taxon>
        <taxon>Bacillaceae</taxon>
        <taxon>Psychrobacillus</taxon>
    </lineage>
</organism>
<sequence>MLADEEIFQAEVNLEASLGINVEMDQSFLSGHAMDYMAEDASLVQTISTTEFVYESVALGKKYDVLYVSDTGDTVISRVIVSQHLE</sequence>
<comment type="caution">
    <text evidence="1">The sequence shown here is derived from an EMBL/GenBank/DDBJ whole genome shotgun (WGS) entry which is preliminary data.</text>
</comment>
<proteinExistence type="predicted"/>
<evidence type="ECO:0000313" key="2">
    <source>
        <dbReference type="Proteomes" id="UP000316626"/>
    </source>
</evidence>
<dbReference type="EMBL" id="VDGI01000036">
    <property type="protein sequence ID" value="TQR16331.1"/>
    <property type="molecule type" value="Genomic_DNA"/>
</dbReference>
<dbReference type="AlphaFoldDB" id="A0A544TFT8"/>
<evidence type="ECO:0000313" key="1">
    <source>
        <dbReference type="EMBL" id="TQR16331.1"/>
    </source>
</evidence>
<gene>
    <name evidence="1" type="ORF">FG384_18910</name>
</gene>
<dbReference type="Proteomes" id="UP000316626">
    <property type="component" value="Unassembled WGS sequence"/>
</dbReference>